<dbReference type="PANTHER" id="PTHR47245">
    <property type="entry name" value="PEPTIDYLPROLYL ISOMERASE"/>
    <property type="match status" value="1"/>
</dbReference>
<dbReference type="eggNOG" id="COG0760">
    <property type="taxonomic scope" value="Bacteria"/>
</dbReference>
<dbReference type="InterPro" id="IPR046357">
    <property type="entry name" value="PPIase_dom_sf"/>
</dbReference>
<evidence type="ECO:0000256" key="8">
    <source>
        <dbReference type="SAM" id="SignalP"/>
    </source>
</evidence>
<comment type="similarity">
    <text evidence="2">Belongs to the PpiC/parvulin rotamase family.</text>
</comment>
<feature type="domain" description="PpiC" evidence="9">
    <location>
        <begin position="146"/>
        <end position="238"/>
    </location>
</feature>
<dbReference type="InterPro" id="IPR027304">
    <property type="entry name" value="Trigger_fact/SurA_dom_sf"/>
</dbReference>
<evidence type="ECO:0000256" key="5">
    <source>
        <dbReference type="ARBA" id="ARBA00023235"/>
    </source>
</evidence>
<dbReference type="HOGENOM" id="CLU_034646_1_1_4"/>
<evidence type="ECO:0000256" key="6">
    <source>
        <dbReference type="PROSITE-ProRule" id="PRU00278"/>
    </source>
</evidence>
<keyword evidence="5 6" id="KW-0413">Isomerase</keyword>
<organism evidence="10">
    <name type="scientific">Accumulibacter regalis</name>
    <dbReference type="NCBI Taxonomy" id="522306"/>
    <lineage>
        <taxon>Bacteria</taxon>
        <taxon>Pseudomonadati</taxon>
        <taxon>Pseudomonadota</taxon>
        <taxon>Betaproteobacteria</taxon>
        <taxon>Candidatus Accumulibacter</taxon>
    </lineage>
</organism>
<evidence type="ECO:0000259" key="9">
    <source>
        <dbReference type="PROSITE" id="PS50198"/>
    </source>
</evidence>
<keyword evidence="4 6" id="KW-0697">Rotamase</keyword>
<dbReference type="KEGG" id="app:CAP2UW1_1294"/>
<dbReference type="PANTHER" id="PTHR47245:SF2">
    <property type="entry name" value="PEPTIDYL-PROLYL CIS-TRANS ISOMERASE HP_0175-RELATED"/>
    <property type="match status" value="1"/>
</dbReference>
<dbReference type="PROSITE" id="PS01096">
    <property type="entry name" value="PPIC_PPIASE_1"/>
    <property type="match status" value="1"/>
</dbReference>
<evidence type="ECO:0000256" key="4">
    <source>
        <dbReference type="ARBA" id="ARBA00023110"/>
    </source>
</evidence>
<dbReference type="PROSITE" id="PS50198">
    <property type="entry name" value="PPIC_PPIASE_2"/>
    <property type="match status" value="1"/>
</dbReference>
<keyword evidence="8" id="KW-0732">Signal</keyword>
<evidence type="ECO:0000256" key="7">
    <source>
        <dbReference type="SAM" id="MobiDB-lite"/>
    </source>
</evidence>
<feature type="chain" id="PRO_5007912109" description="peptidylprolyl isomerase" evidence="8">
    <location>
        <begin position="21"/>
        <end position="336"/>
    </location>
</feature>
<dbReference type="EC" id="5.2.1.8" evidence="3"/>
<evidence type="ECO:0000256" key="3">
    <source>
        <dbReference type="ARBA" id="ARBA00013194"/>
    </source>
</evidence>
<sequence precursor="true">MKLLNSRILLASAASLLVLGACNSDQNAKPAAVAPAAKEAAEATVNGVVISKKRVDMIVKQAGGNGQADSPEARQGIVDKLIMQTLVAEEAVKKGLDKSPEVIEQIDLMRQSVLASAYVQDLIKNGAASDEVLKAEYERIKATITGSEYKARHILVEKEAEATAIIAKLKKDPGAFAKLAMEKSKDAGSKASGGELGWFDLSRMVPEFAAAVSKLEKGAITQEPVKTPYGYHVIQLEDSKPIEAPPFEEVKPHLAQQVQQQNLKKHLDDLKAKAKIESATTPAAAPAPAPAAAPTAPRRTHSCQVSPAKLLIRRGTPGAANEPGAGCQFPSDGNHS</sequence>
<dbReference type="Gene3D" id="1.10.8.1040">
    <property type="match status" value="1"/>
</dbReference>
<dbReference type="AlphaFoldDB" id="C7RSA5"/>
<dbReference type="PROSITE" id="PS51257">
    <property type="entry name" value="PROKAR_LIPOPROTEIN"/>
    <property type="match status" value="1"/>
</dbReference>
<dbReference type="GO" id="GO:0003755">
    <property type="term" value="F:peptidyl-prolyl cis-trans isomerase activity"/>
    <property type="evidence" value="ECO:0007669"/>
    <property type="project" value="UniProtKB-KW"/>
</dbReference>
<evidence type="ECO:0000256" key="2">
    <source>
        <dbReference type="ARBA" id="ARBA00007656"/>
    </source>
</evidence>
<dbReference type="InterPro" id="IPR000297">
    <property type="entry name" value="PPIase_PpiC"/>
</dbReference>
<proteinExistence type="inferred from homology"/>
<reference evidence="10" key="1">
    <citation type="submission" date="2009-08" db="EMBL/GenBank/DDBJ databases">
        <authorList>
            <consortium name="US DOE Joint Genome Institute"/>
            <person name="Lucas S."/>
            <person name="Copeland A."/>
            <person name="Lapidus A."/>
            <person name="Glavina del Rio T."/>
            <person name="Dalin E."/>
            <person name="Tice H."/>
            <person name="Bruce D."/>
            <person name="Barry K."/>
            <person name="Pitluck S."/>
            <person name="Lowry S."/>
            <person name="Larimer F."/>
            <person name="Land M."/>
            <person name="Hauser L."/>
            <person name="Kyrpides N."/>
            <person name="Ivanova N."/>
            <person name="McMahon K.D."/>
            <person name="Hugenholtz P."/>
        </authorList>
    </citation>
    <scope>NUCLEOTIDE SEQUENCE</scope>
    <source>
        <strain evidence="10">UW-1</strain>
    </source>
</reference>
<dbReference type="STRING" id="522306.CAP2UW1_1294"/>
<feature type="signal peptide" evidence="8">
    <location>
        <begin position="1"/>
        <end position="20"/>
    </location>
</feature>
<dbReference type="Pfam" id="PF00639">
    <property type="entry name" value="Rotamase"/>
    <property type="match status" value="1"/>
</dbReference>
<dbReference type="SUPFAM" id="SSF54534">
    <property type="entry name" value="FKBP-like"/>
    <property type="match status" value="1"/>
</dbReference>
<dbReference type="SUPFAM" id="SSF109998">
    <property type="entry name" value="Triger factor/SurA peptide-binding domain-like"/>
    <property type="match status" value="1"/>
</dbReference>
<name>C7RSA5_ACCRE</name>
<dbReference type="InterPro" id="IPR023058">
    <property type="entry name" value="PPIase_PpiC_CS"/>
</dbReference>
<evidence type="ECO:0000256" key="1">
    <source>
        <dbReference type="ARBA" id="ARBA00000971"/>
    </source>
</evidence>
<dbReference type="InterPro" id="IPR050245">
    <property type="entry name" value="PrsA_foldase"/>
</dbReference>
<dbReference type="OrthoDB" id="14196at2"/>
<protein>
    <recommendedName>
        <fullName evidence="3">peptidylprolyl isomerase</fullName>
        <ecNumber evidence="3">5.2.1.8</ecNumber>
    </recommendedName>
</protein>
<feature type="region of interest" description="Disordered" evidence="7">
    <location>
        <begin position="278"/>
        <end position="336"/>
    </location>
</feature>
<dbReference type="EMBL" id="CP001715">
    <property type="protein sequence ID" value="ACV34618.1"/>
    <property type="molecule type" value="Genomic_DNA"/>
</dbReference>
<evidence type="ECO:0000313" key="10">
    <source>
        <dbReference type="EMBL" id="ACV34618.1"/>
    </source>
</evidence>
<comment type="catalytic activity">
    <reaction evidence="1">
        <text>[protein]-peptidylproline (omega=180) = [protein]-peptidylproline (omega=0)</text>
        <dbReference type="Rhea" id="RHEA:16237"/>
        <dbReference type="Rhea" id="RHEA-COMP:10747"/>
        <dbReference type="Rhea" id="RHEA-COMP:10748"/>
        <dbReference type="ChEBI" id="CHEBI:83833"/>
        <dbReference type="ChEBI" id="CHEBI:83834"/>
        <dbReference type="EC" id="5.2.1.8"/>
    </reaction>
</comment>
<dbReference type="Gene3D" id="3.10.50.40">
    <property type="match status" value="1"/>
</dbReference>
<reference evidence="10" key="2">
    <citation type="submission" date="2009-09" db="EMBL/GenBank/DDBJ databases">
        <title>Complete sequence of chromosome of Candidatus Accumulibacter phosphatis clade IIA str. UW-1.</title>
        <authorList>
            <consortium name="US DOE Joint Genome Institute"/>
            <person name="Martin H.G."/>
            <person name="Ivanova N."/>
            <person name="Kunin V."/>
            <person name="Warnecke F."/>
            <person name="Barry K."/>
            <person name="He S."/>
            <person name="Salamov A."/>
            <person name="Szeto E."/>
            <person name="Dalin E."/>
            <person name="Pangilinan J.L."/>
            <person name="Lapidus A."/>
            <person name="Lowry S."/>
            <person name="Kyrpides N.C."/>
            <person name="McMahon K.D."/>
            <person name="Hugenholtz P."/>
        </authorList>
    </citation>
    <scope>NUCLEOTIDE SEQUENCE [LARGE SCALE GENOMIC DNA]</scope>
    <source>
        <strain evidence="10">UW-1</strain>
    </source>
</reference>
<accession>C7RSA5</accession>
<gene>
    <name evidence="10" type="ordered locus">CAP2UW1_1294</name>
</gene>